<dbReference type="CDD" id="cd00063">
    <property type="entry name" value="FN3"/>
    <property type="match status" value="3"/>
</dbReference>
<keyword evidence="2 10" id="KW-0812">Transmembrane</keyword>
<keyword evidence="9" id="KW-0393">Immunoglobulin domain</keyword>
<dbReference type="OrthoDB" id="6418794at2759"/>
<dbReference type="GO" id="GO:0098609">
    <property type="term" value="P:cell-cell adhesion"/>
    <property type="evidence" value="ECO:0007669"/>
    <property type="project" value="TreeGrafter"/>
</dbReference>
<dbReference type="InterPro" id="IPR013783">
    <property type="entry name" value="Ig-like_fold"/>
</dbReference>
<organism evidence="13 14">
    <name type="scientific">Pieris macdunnoughi</name>
    <dbReference type="NCBI Taxonomy" id="345717"/>
    <lineage>
        <taxon>Eukaryota</taxon>
        <taxon>Metazoa</taxon>
        <taxon>Ecdysozoa</taxon>
        <taxon>Arthropoda</taxon>
        <taxon>Hexapoda</taxon>
        <taxon>Insecta</taxon>
        <taxon>Pterygota</taxon>
        <taxon>Neoptera</taxon>
        <taxon>Endopterygota</taxon>
        <taxon>Lepidoptera</taxon>
        <taxon>Glossata</taxon>
        <taxon>Ditrysia</taxon>
        <taxon>Papilionoidea</taxon>
        <taxon>Pieridae</taxon>
        <taxon>Pierinae</taxon>
        <taxon>Pieris</taxon>
    </lineage>
</organism>
<dbReference type="PANTHER" id="PTHR44170">
    <property type="entry name" value="PROTEIN SIDEKICK"/>
    <property type="match status" value="1"/>
</dbReference>
<keyword evidence="14" id="KW-1185">Reference proteome</keyword>
<dbReference type="SMART" id="SM00409">
    <property type="entry name" value="IG"/>
    <property type="match status" value="1"/>
</dbReference>
<keyword evidence="3" id="KW-0732">Signal</keyword>
<feature type="transmembrane region" description="Helical" evidence="10">
    <location>
        <begin position="403"/>
        <end position="425"/>
    </location>
</feature>
<keyword evidence="4" id="KW-0677">Repeat</keyword>
<evidence type="ECO:0000256" key="2">
    <source>
        <dbReference type="ARBA" id="ARBA00022692"/>
    </source>
</evidence>
<reference evidence="13" key="1">
    <citation type="submission" date="2021-02" db="EMBL/GenBank/DDBJ databases">
        <authorList>
            <person name="Steward A R."/>
        </authorList>
    </citation>
    <scope>NUCLEOTIDE SEQUENCE</scope>
</reference>
<dbReference type="InterPro" id="IPR036116">
    <property type="entry name" value="FN3_sf"/>
</dbReference>
<dbReference type="InterPro" id="IPR007110">
    <property type="entry name" value="Ig-like_dom"/>
</dbReference>
<comment type="subcellular location">
    <subcellularLocation>
        <location evidence="1">Membrane</location>
        <topology evidence="1">Single-pass membrane protein</topology>
    </subcellularLocation>
</comment>
<evidence type="ECO:0000259" key="11">
    <source>
        <dbReference type="PROSITE" id="PS50835"/>
    </source>
</evidence>
<evidence type="ECO:0000313" key="13">
    <source>
        <dbReference type="EMBL" id="CAF4942235.1"/>
    </source>
</evidence>
<protein>
    <submittedName>
        <fullName evidence="13">Uncharacterized protein</fullName>
    </submittedName>
</protein>
<dbReference type="Pfam" id="PF00041">
    <property type="entry name" value="fn3"/>
    <property type="match status" value="2"/>
</dbReference>
<dbReference type="Proteomes" id="UP000663880">
    <property type="component" value="Unassembled WGS sequence"/>
</dbReference>
<evidence type="ECO:0000256" key="9">
    <source>
        <dbReference type="ARBA" id="ARBA00023319"/>
    </source>
</evidence>
<gene>
    <name evidence="13" type="ORF">PMACD_LOCUS14833</name>
</gene>
<dbReference type="AlphaFoldDB" id="A0A821XAK8"/>
<dbReference type="GO" id="GO:0030154">
    <property type="term" value="P:cell differentiation"/>
    <property type="evidence" value="ECO:0007669"/>
    <property type="project" value="UniProtKB-ARBA"/>
</dbReference>
<evidence type="ECO:0000256" key="5">
    <source>
        <dbReference type="ARBA" id="ARBA00022889"/>
    </source>
</evidence>
<dbReference type="PROSITE" id="PS50835">
    <property type="entry name" value="IG_LIKE"/>
    <property type="match status" value="1"/>
</dbReference>
<dbReference type="SMART" id="SM00060">
    <property type="entry name" value="FN3"/>
    <property type="match status" value="2"/>
</dbReference>
<feature type="domain" description="Fibronectin type-III" evidence="12">
    <location>
        <begin position="1"/>
        <end position="80"/>
    </location>
</feature>
<evidence type="ECO:0000256" key="4">
    <source>
        <dbReference type="ARBA" id="ARBA00022737"/>
    </source>
</evidence>
<keyword evidence="5" id="KW-0130">Cell adhesion</keyword>
<proteinExistence type="predicted"/>
<dbReference type="EMBL" id="CAJOBZ010000067">
    <property type="protein sequence ID" value="CAF4942235.1"/>
    <property type="molecule type" value="Genomic_DNA"/>
</dbReference>
<dbReference type="Gene3D" id="2.60.40.10">
    <property type="entry name" value="Immunoglobulins"/>
    <property type="match status" value="4"/>
</dbReference>
<evidence type="ECO:0000256" key="10">
    <source>
        <dbReference type="SAM" id="Phobius"/>
    </source>
</evidence>
<dbReference type="InterPro" id="IPR003599">
    <property type="entry name" value="Ig_sub"/>
</dbReference>
<keyword evidence="7 10" id="KW-0472">Membrane</keyword>
<feature type="domain" description="Fibronectin type-III" evidence="12">
    <location>
        <begin position="171"/>
        <end position="281"/>
    </location>
</feature>
<dbReference type="SMART" id="SM00408">
    <property type="entry name" value="IGc2"/>
    <property type="match status" value="1"/>
</dbReference>
<keyword evidence="8" id="KW-1015">Disulfide bond</keyword>
<dbReference type="InterPro" id="IPR013098">
    <property type="entry name" value="Ig_I-set"/>
</dbReference>
<dbReference type="SUPFAM" id="SSF48726">
    <property type="entry name" value="Immunoglobulin"/>
    <property type="match status" value="1"/>
</dbReference>
<feature type="domain" description="Ig-like" evidence="11">
    <location>
        <begin position="76"/>
        <end position="167"/>
    </location>
</feature>
<dbReference type="SUPFAM" id="SSF49265">
    <property type="entry name" value="Fibronectin type III"/>
    <property type="match status" value="2"/>
</dbReference>
<sequence>MYLVHQQIPNGEILYYTVYAKPVGLSGGMTLTQRIEPSKTTAEVKELSVSRTYEVWVCASTRVGEGRASKRLSQTPTQRVVAGVFSLGGTISVGAGSSLLLRCECVGSPAARTVWYHNHNIITHHPRFTRNHDDSLLINNIDQSLGGNYTCLAKNLYGSDSVEYTVIVLPLPEPPVIRATPFKDSILIEWEQPTLINRTLGQKISYSLTWKEANGPWQDSWSPDELPDLPDNLPNKSTQKYLLTSLKCGTKYSIRITASSKVGTSQPAYMETSTLGGVPIPPSSNEWLWSNSSHMYIQLAGWEGGGCDMRTWDVEYRPMGSRVWTKAKNTLSYSDTSWNLPMYQASYRSSSFAIPDLSPATWYQVRVTATNEAGSVTSIYNFATKNVDGTEVGPLSDVFDLNILVIILSSILLVVCLICCIYILFMRQRSNTFIEYRDSITIDNKSENGITNMSHSNLAAKENALNVQNRIYSTPIPVRNNSKHELYEISPYAQFAVGFRTFGHVENQDIPSAHRKHRFDSETSFQMCSESEDSDTISKNTLKSIPRSKCSKDVCRTPHYR</sequence>
<evidence type="ECO:0000313" key="14">
    <source>
        <dbReference type="Proteomes" id="UP000663880"/>
    </source>
</evidence>
<dbReference type="InterPro" id="IPR036179">
    <property type="entry name" value="Ig-like_dom_sf"/>
</dbReference>
<dbReference type="Pfam" id="PF07679">
    <property type="entry name" value="I-set"/>
    <property type="match status" value="1"/>
</dbReference>
<dbReference type="GO" id="GO:0009653">
    <property type="term" value="P:anatomical structure morphogenesis"/>
    <property type="evidence" value="ECO:0007669"/>
    <property type="project" value="UniProtKB-ARBA"/>
</dbReference>
<keyword evidence="6 10" id="KW-1133">Transmembrane helix</keyword>
<dbReference type="InterPro" id="IPR003598">
    <property type="entry name" value="Ig_sub2"/>
</dbReference>
<dbReference type="GO" id="GO:0005886">
    <property type="term" value="C:plasma membrane"/>
    <property type="evidence" value="ECO:0007669"/>
    <property type="project" value="UniProtKB-SubCell"/>
</dbReference>
<name>A0A821XAK8_9NEOP</name>
<comment type="caution">
    <text evidence="13">The sequence shown here is derived from an EMBL/GenBank/DDBJ whole genome shotgun (WGS) entry which is preliminary data.</text>
</comment>
<dbReference type="InterPro" id="IPR056754">
    <property type="entry name" value="DSCAM/DSCAML_C"/>
</dbReference>
<dbReference type="InterPro" id="IPR003961">
    <property type="entry name" value="FN3_dom"/>
</dbReference>
<dbReference type="PROSITE" id="PS50853">
    <property type="entry name" value="FN3"/>
    <property type="match status" value="2"/>
</dbReference>
<dbReference type="PANTHER" id="PTHR44170:SF6">
    <property type="entry name" value="CONTACTIN"/>
    <property type="match status" value="1"/>
</dbReference>
<accession>A0A821XAK8</accession>
<evidence type="ECO:0000256" key="7">
    <source>
        <dbReference type="ARBA" id="ARBA00023136"/>
    </source>
</evidence>
<evidence type="ECO:0000256" key="1">
    <source>
        <dbReference type="ARBA" id="ARBA00004167"/>
    </source>
</evidence>
<dbReference type="Pfam" id="PF25059">
    <property type="entry name" value="FN3_DSCAM-DSCAML_C"/>
    <property type="match status" value="1"/>
</dbReference>
<evidence type="ECO:0000256" key="8">
    <source>
        <dbReference type="ARBA" id="ARBA00023157"/>
    </source>
</evidence>
<evidence type="ECO:0000259" key="12">
    <source>
        <dbReference type="PROSITE" id="PS50853"/>
    </source>
</evidence>
<evidence type="ECO:0000256" key="6">
    <source>
        <dbReference type="ARBA" id="ARBA00022989"/>
    </source>
</evidence>
<evidence type="ECO:0000256" key="3">
    <source>
        <dbReference type="ARBA" id="ARBA00022729"/>
    </source>
</evidence>